<proteinExistence type="predicted"/>
<organism evidence="3 4">
    <name type="scientific">Acer yangbiense</name>
    <dbReference type="NCBI Taxonomy" id="1000413"/>
    <lineage>
        <taxon>Eukaryota</taxon>
        <taxon>Viridiplantae</taxon>
        <taxon>Streptophyta</taxon>
        <taxon>Embryophyta</taxon>
        <taxon>Tracheophyta</taxon>
        <taxon>Spermatophyta</taxon>
        <taxon>Magnoliopsida</taxon>
        <taxon>eudicotyledons</taxon>
        <taxon>Gunneridae</taxon>
        <taxon>Pentapetalae</taxon>
        <taxon>rosids</taxon>
        <taxon>malvids</taxon>
        <taxon>Sapindales</taxon>
        <taxon>Sapindaceae</taxon>
        <taxon>Hippocastanoideae</taxon>
        <taxon>Acereae</taxon>
        <taxon>Acer</taxon>
    </lineage>
</organism>
<feature type="signal peptide" evidence="2">
    <location>
        <begin position="1"/>
        <end position="17"/>
    </location>
</feature>
<dbReference type="OrthoDB" id="1686449at2759"/>
<dbReference type="EMBL" id="VAHF01000002">
    <property type="protein sequence ID" value="TXG70284.1"/>
    <property type="molecule type" value="Genomic_DNA"/>
</dbReference>
<keyword evidence="2" id="KW-0732">Signal</keyword>
<evidence type="ECO:0008006" key="5">
    <source>
        <dbReference type="Google" id="ProtNLM"/>
    </source>
</evidence>
<keyword evidence="4" id="KW-1185">Reference proteome</keyword>
<name>A0A5C7IN62_9ROSI</name>
<dbReference type="Proteomes" id="UP000323000">
    <property type="component" value="Chromosome 2"/>
</dbReference>
<evidence type="ECO:0000256" key="1">
    <source>
        <dbReference type="SAM" id="MobiDB-lite"/>
    </source>
</evidence>
<comment type="caution">
    <text evidence="3">The sequence shown here is derived from an EMBL/GenBank/DDBJ whole genome shotgun (WGS) entry which is preliminary data.</text>
</comment>
<accession>A0A5C7IN62</accession>
<feature type="compositionally biased region" description="Polar residues" evidence="1">
    <location>
        <begin position="29"/>
        <end position="41"/>
    </location>
</feature>
<dbReference type="AlphaFoldDB" id="A0A5C7IN62"/>
<evidence type="ECO:0000313" key="4">
    <source>
        <dbReference type="Proteomes" id="UP000323000"/>
    </source>
</evidence>
<gene>
    <name evidence="3" type="ORF">EZV62_005219</name>
</gene>
<sequence>MFFIFFTFLLLVHNNHATNIPDNHDEAPSPQSQPEGQNHTMSAGRVAVQDVRRHNTRSRACSFAISAVPSACVCLLVFMETRSHVLATITGRPREEDPNVLRKLEYNPL</sequence>
<evidence type="ECO:0000256" key="2">
    <source>
        <dbReference type="SAM" id="SignalP"/>
    </source>
</evidence>
<reference evidence="4" key="1">
    <citation type="journal article" date="2019" name="Gigascience">
        <title>De novo genome assembly of the endangered Acer yangbiense, a plant species with extremely small populations endemic to Yunnan Province, China.</title>
        <authorList>
            <person name="Yang J."/>
            <person name="Wariss H.M."/>
            <person name="Tao L."/>
            <person name="Zhang R."/>
            <person name="Yun Q."/>
            <person name="Hollingsworth P."/>
            <person name="Dao Z."/>
            <person name="Luo G."/>
            <person name="Guo H."/>
            <person name="Ma Y."/>
            <person name="Sun W."/>
        </authorList>
    </citation>
    <scope>NUCLEOTIDE SEQUENCE [LARGE SCALE GENOMIC DNA]</scope>
    <source>
        <strain evidence="4">cv. Malutang</strain>
    </source>
</reference>
<feature type="region of interest" description="Disordered" evidence="1">
    <location>
        <begin position="21"/>
        <end position="45"/>
    </location>
</feature>
<feature type="chain" id="PRO_5022880876" description="Secreted protein" evidence="2">
    <location>
        <begin position="18"/>
        <end position="109"/>
    </location>
</feature>
<evidence type="ECO:0000313" key="3">
    <source>
        <dbReference type="EMBL" id="TXG70284.1"/>
    </source>
</evidence>
<protein>
    <recommendedName>
        <fullName evidence="5">Secreted protein</fullName>
    </recommendedName>
</protein>